<protein>
    <recommendedName>
        <fullName evidence="3">F-box domain-containing protein</fullName>
    </recommendedName>
</protein>
<dbReference type="KEGG" id="spar:SPRG_05373"/>
<reference evidence="1 2" key="1">
    <citation type="journal article" date="2013" name="PLoS Genet.">
        <title>Distinctive expansion of potential virulence genes in the genome of the oomycete fish pathogen Saprolegnia parasitica.</title>
        <authorList>
            <person name="Jiang R.H."/>
            <person name="de Bruijn I."/>
            <person name="Haas B.J."/>
            <person name="Belmonte R."/>
            <person name="Lobach L."/>
            <person name="Christie J."/>
            <person name="van den Ackerveken G."/>
            <person name="Bottin A."/>
            <person name="Bulone V."/>
            <person name="Diaz-Moreno S.M."/>
            <person name="Dumas B."/>
            <person name="Fan L."/>
            <person name="Gaulin E."/>
            <person name="Govers F."/>
            <person name="Grenville-Briggs L.J."/>
            <person name="Horner N.R."/>
            <person name="Levin J.Z."/>
            <person name="Mammella M."/>
            <person name="Meijer H.J."/>
            <person name="Morris P."/>
            <person name="Nusbaum C."/>
            <person name="Oome S."/>
            <person name="Phillips A.J."/>
            <person name="van Rooyen D."/>
            <person name="Rzeszutek E."/>
            <person name="Saraiva M."/>
            <person name="Secombes C.J."/>
            <person name="Seidl M.F."/>
            <person name="Snel B."/>
            <person name="Stassen J.H."/>
            <person name="Sykes S."/>
            <person name="Tripathy S."/>
            <person name="van den Berg H."/>
            <person name="Vega-Arreguin J.C."/>
            <person name="Wawra S."/>
            <person name="Young S.K."/>
            <person name="Zeng Q."/>
            <person name="Dieguez-Uribeondo J."/>
            <person name="Russ C."/>
            <person name="Tyler B.M."/>
            <person name="van West P."/>
        </authorList>
    </citation>
    <scope>NUCLEOTIDE SEQUENCE [LARGE SCALE GENOMIC DNA]</scope>
    <source>
        <strain evidence="1 2">CBS 223.65</strain>
    </source>
</reference>
<dbReference type="EMBL" id="KK583203">
    <property type="protein sequence ID" value="KDO30181.1"/>
    <property type="molecule type" value="Genomic_DNA"/>
</dbReference>
<evidence type="ECO:0008006" key="3">
    <source>
        <dbReference type="Google" id="ProtNLM"/>
    </source>
</evidence>
<evidence type="ECO:0000313" key="1">
    <source>
        <dbReference type="EMBL" id="KDO30181.1"/>
    </source>
</evidence>
<dbReference type="GeneID" id="24127771"/>
<sequence length="366" mass="39835">MTQRSQTATSALDVDGIVDAIVHSAPAPSDIINFLGALPADARSPAVSAVLGLLNHPRGLQHWPVAHLDDACIDKWDLVGPAMPALRSVSIANVPTRARWLQFCEHVAHCLFKILVRRATVEPLAPGLTKDEVAHGLRLCTSLRDVGFSSDASLLSAVPTQAHHVRQLKLTNVARLPTDALMQWLGSGCAEALILRILTVTGFNEGFNALVQRFVDGRLPLRQLSVLEITFRNAMSPRTLLASLDLFKMVTLHLQGNLSCVVGALSGTPVLDELNFQRTALSNAMDMQPVVRGPSAVRRVRFHRRSVSDAGFDAMLHIILRLESIESTTHWAKDIQDDAVLRAMTTLGHVTVTKGLSSPRLASPRR</sequence>
<name>A0A067CUK6_SAPPC</name>
<evidence type="ECO:0000313" key="2">
    <source>
        <dbReference type="Proteomes" id="UP000030745"/>
    </source>
</evidence>
<dbReference type="VEuPathDB" id="FungiDB:SPRG_05373"/>
<dbReference type="Proteomes" id="UP000030745">
    <property type="component" value="Unassembled WGS sequence"/>
</dbReference>
<proteinExistence type="predicted"/>
<accession>A0A067CUK6</accession>
<gene>
    <name evidence="1" type="ORF">SPRG_05373</name>
</gene>
<organism evidence="1 2">
    <name type="scientific">Saprolegnia parasitica (strain CBS 223.65)</name>
    <dbReference type="NCBI Taxonomy" id="695850"/>
    <lineage>
        <taxon>Eukaryota</taxon>
        <taxon>Sar</taxon>
        <taxon>Stramenopiles</taxon>
        <taxon>Oomycota</taxon>
        <taxon>Saprolegniomycetes</taxon>
        <taxon>Saprolegniales</taxon>
        <taxon>Saprolegniaceae</taxon>
        <taxon>Saprolegnia</taxon>
    </lineage>
</organism>
<dbReference type="RefSeq" id="XP_012199359.1">
    <property type="nucleotide sequence ID" value="XM_012343969.1"/>
</dbReference>
<dbReference type="AlphaFoldDB" id="A0A067CUK6"/>
<keyword evidence="2" id="KW-1185">Reference proteome</keyword>